<proteinExistence type="predicted"/>
<dbReference type="EMBL" id="CP042469">
    <property type="protein sequence ID" value="QOX64702.1"/>
    <property type="molecule type" value="Genomic_DNA"/>
</dbReference>
<dbReference type="Proteomes" id="UP000594014">
    <property type="component" value="Chromosome"/>
</dbReference>
<protein>
    <submittedName>
        <fullName evidence="1">CoA transferase subunit A</fullName>
    </submittedName>
</protein>
<organism evidence="1 2">
    <name type="scientific">Anoxybacterium hadale</name>
    <dbReference type="NCBI Taxonomy" id="3408580"/>
    <lineage>
        <taxon>Bacteria</taxon>
        <taxon>Bacillati</taxon>
        <taxon>Bacillota</taxon>
        <taxon>Clostridia</taxon>
        <taxon>Peptostreptococcales</taxon>
        <taxon>Anaerovoracaceae</taxon>
        <taxon>Anoxybacterium</taxon>
    </lineage>
</organism>
<reference evidence="1" key="1">
    <citation type="submission" date="2019-08" db="EMBL/GenBank/DDBJ databases">
        <title>Genome sequence of Clostridiales bacterium MT110.</title>
        <authorList>
            <person name="Cao J."/>
        </authorList>
    </citation>
    <scope>NUCLEOTIDE SEQUENCE</scope>
    <source>
        <strain evidence="1">MT110</strain>
    </source>
</reference>
<gene>
    <name evidence="1" type="ORF">FRZ06_15795</name>
</gene>
<name>A0ACD1ADS2_9FIRM</name>
<evidence type="ECO:0000313" key="1">
    <source>
        <dbReference type="EMBL" id="QOX64702.1"/>
    </source>
</evidence>
<evidence type="ECO:0000313" key="2">
    <source>
        <dbReference type="Proteomes" id="UP000594014"/>
    </source>
</evidence>
<keyword evidence="1" id="KW-0808">Transferase</keyword>
<keyword evidence="2" id="KW-1185">Reference proteome</keyword>
<accession>A0ACD1ADS2</accession>
<sequence>MNKLASKSEIMKLFHDEMTLMCGGFANRGNPKKLIDMVVESGVQNLSVISNDAGDPDLTIGRLIRSRQARRLTASHVGMNPELGQAVLEGRMELELSPQGTLAERVRCGGAGMGGVLIKTGLGTVIEEGKQKIEVNGQTYLLELPLTADVALVKAHKADSLGNLVYKGTQRNFNPLVAMAGKTVIVEADEIVPVGVLDMDEIHTPGVFVSFVWNGKEDSRHVRY</sequence>